<evidence type="ECO:0000313" key="1">
    <source>
        <dbReference type="EMBL" id="QND69807.1"/>
    </source>
</evidence>
<accession>A0A7G6TSS5</accession>
<name>A0A7G6TSS5_9BRAD</name>
<proteinExistence type="predicted"/>
<organism evidence="1 2">
    <name type="scientific">Tardiphaga robiniae</name>
    <dbReference type="NCBI Taxonomy" id="943830"/>
    <lineage>
        <taxon>Bacteria</taxon>
        <taxon>Pseudomonadati</taxon>
        <taxon>Pseudomonadota</taxon>
        <taxon>Alphaproteobacteria</taxon>
        <taxon>Hyphomicrobiales</taxon>
        <taxon>Nitrobacteraceae</taxon>
        <taxon>Tardiphaga</taxon>
    </lineage>
</organism>
<dbReference type="AlphaFoldDB" id="A0A7G6TSS5"/>
<evidence type="ECO:0000313" key="2">
    <source>
        <dbReference type="Proteomes" id="UP000515291"/>
    </source>
</evidence>
<protein>
    <submittedName>
        <fullName evidence="1">Uncharacterized protein</fullName>
    </submittedName>
</protein>
<dbReference type="KEGG" id="trb:HB776_27605"/>
<dbReference type="Proteomes" id="UP000515291">
    <property type="component" value="Chromosome"/>
</dbReference>
<gene>
    <name evidence="1" type="ORF">HB776_27605</name>
</gene>
<sequence length="108" mass="11752">MSISATRAYATTPQPMRRAGDFVVEKESVIVEAVALTRLEPVQHTNPVSSRVARPDASFIAHLIATAEQAPQTRVLRRADVADVEAAYRSVANMYVAGSAINRTQRMA</sequence>
<reference evidence="2" key="1">
    <citation type="journal article" date="2020" name="Mol. Plant Microbe">
        <title>Rhizobial microsymbionts of the narrowly endemic Oxytropis species growing in Kamchatka are characterized by significant genetic diversity and possess a set of genes that are associated with T3SS and T6SS secretion systems and can affect the development of symbiosis.</title>
        <authorList>
            <person name="Safronova V."/>
            <person name="Guro P."/>
            <person name="Sazanova A."/>
            <person name="Kuznetsova I."/>
            <person name="Belimov A."/>
            <person name="Yakubov V."/>
            <person name="Chirak E."/>
            <person name="Afonin A."/>
            <person name="Gogolev Y."/>
            <person name="Andronov E."/>
            <person name="Tikhonovich I."/>
        </authorList>
    </citation>
    <scope>NUCLEOTIDE SEQUENCE [LARGE SCALE GENOMIC DNA]</scope>
    <source>
        <strain evidence="2">581</strain>
    </source>
</reference>
<dbReference type="EMBL" id="CP050292">
    <property type="protein sequence ID" value="QND69807.1"/>
    <property type="molecule type" value="Genomic_DNA"/>
</dbReference>
<dbReference type="RefSeq" id="WP_184520286.1">
    <property type="nucleotide sequence ID" value="NZ_CP050292.1"/>
</dbReference>